<gene>
    <name evidence="1" type="ORF">Tco_1125156</name>
</gene>
<dbReference type="EMBL" id="BQNB010021660">
    <property type="protein sequence ID" value="GJU08726.1"/>
    <property type="molecule type" value="Genomic_DNA"/>
</dbReference>
<name>A0ABQ5J868_9ASTR</name>
<comment type="caution">
    <text evidence="1">The sequence shown here is derived from an EMBL/GenBank/DDBJ whole genome shotgun (WGS) entry which is preliminary data.</text>
</comment>
<evidence type="ECO:0000313" key="1">
    <source>
        <dbReference type="EMBL" id="GJU08726.1"/>
    </source>
</evidence>
<sequence>MEILLASSSNRTARILCFKLEIMSRIFFQIELHDHRYKRWCCSLVLAKSDSLPHAHAQSFKSQTFSIKTAAKQECIQS</sequence>
<organism evidence="1 2">
    <name type="scientific">Tanacetum coccineum</name>
    <dbReference type="NCBI Taxonomy" id="301880"/>
    <lineage>
        <taxon>Eukaryota</taxon>
        <taxon>Viridiplantae</taxon>
        <taxon>Streptophyta</taxon>
        <taxon>Embryophyta</taxon>
        <taxon>Tracheophyta</taxon>
        <taxon>Spermatophyta</taxon>
        <taxon>Magnoliopsida</taxon>
        <taxon>eudicotyledons</taxon>
        <taxon>Gunneridae</taxon>
        <taxon>Pentapetalae</taxon>
        <taxon>asterids</taxon>
        <taxon>campanulids</taxon>
        <taxon>Asterales</taxon>
        <taxon>Asteraceae</taxon>
        <taxon>Asteroideae</taxon>
        <taxon>Anthemideae</taxon>
        <taxon>Anthemidinae</taxon>
        <taxon>Tanacetum</taxon>
    </lineage>
</organism>
<proteinExistence type="predicted"/>
<keyword evidence="2" id="KW-1185">Reference proteome</keyword>
<protein>
    <submittedName>
        <fullName evidence="1">Uncharacterized protein</fullName>
    </submittedName>
</protein>
<evidence type="ECO:0000313" key="2">
    <source>
        <dbReference type="Proteomes" id="UP001151760"/>
    </source>
</evidence>
<reference evidence="1" key="2">
    <citation type="submission" date="2022-01" db="EMBL/GenBank/DDBJ databases">
        <authorList>
            <person name="Yamashiro T."/>
            <person name="Shiraishi A."/>
            <person name="Satake H."/>
            <person name="Nakayama K."/>
        </authorList>
    </citation>
    <scope>NUCLEOTIDE SEQUENCE</scope>
</reference>
<accession>A0ABQ5J868</accession>
<reference evidence="1" key="1">
    <citation type="journal article" date="2022" name="Int. J. Mol. Sci.">
        <title>Draft Genome of Tanacetum Coccineum: Genomic Comparison of Closely Related Tanacetum-Family Plants.</title>
        <authorList>
            <person name="Yamashiro T."/>
            <person name="Shiraishi A."/>
            <person name="Nakayama K."/>
            <person name="Satake H."/>
        </authorList>
    </citation>
    <scope>NUCLEOTIDE SEQUENCE</scope>
</reference>
<dbReference type="Proteomes" id="UP001151760">
    <property type="component" value="Unassembled WGS sequence"/>
</dbReference>